<proteinExistence type="predicted"/>
<accession>A0A395H3T9</accession>
<dbReference type="VEuPathDB" id="FungiDB:BO80DRAFT_43686"/>
<dbReference type="RefSeq" id="XP_025576600.1">
    <property type="nucleotide sequence ID" value="XM_025720980.1"/>
</dbReference>
<dbReference type="GeneID" id="37225845"/>
<protein>
    <submittedName>
        <fullName evidence="2">Uncharacterized protein</fullName>
    </submittedName>
</protein>
<dbReference type="Proteomes" id="UP000249402">
    <property type="component" value="Unassembled WGS sequence"/>
</dbReference>
<sequence length="190" mass="21054">MDSQLSPASAPVWSSSAKGAGRSVSWSAGEVNRLKDVARCVLDILLDNASAMSFGTDCSGPGVLGGNRRGYQRMRRQLGPESRVVGRHIGCMCIEGGVQSRRPPRVDIWFRLLVSQRSIHPRHSSQITRREIRRRIDGDRECECLSSLGSLGWSIRACPAAINKRGFNHLEPQHIMFPSVWFRGADGSPW</sequence>
<name>A0A395H3T9_9EURO</name>
<evidence type="ECO:0000313" key="2">
    <source>
        <dbReference type="EMBL" id="RAL02273.1"/>
    </source>
</evidence>
<dbReference type="EMBL" id="KZ824432">
    <property type="protein sequence ID" value="RAL02273.1"/>
    <property type="molecule type" value="Genomic_DNA"/>
</dbReference>
<feature type="compositionally biased region" description="Low complexity" evidence="1">
    <location>
        <begin position="1"/>
        <end position="17"/>
    </location>
</feature>
<keyword evidence="3" id="KW-1185">Reference proteome</keyword>
<reference evidence="2 3" key="1">
    <citation type="submission" date="2018-02" db="EMBL/GenBank/DDBJ databases">
        <title>The genomes of Aspergillus section Nigri reveals drivers in fungal speciation.</title>
        <authorList>
            <consortium name="DOE Joint Genome Institute"/>
            <person name="Vesth T.C."/>
            <person name="Nybo J."/>
            <person name="Theobald S."/>
            <person name="Brandl J."/>
            <person name="Frisvad J.C."/>
            <person name="Nielsen K.F."/>
            <person name="Lyhne E.K."/>
            <person name="Kogle M.E."/>
            <person name="Kuo A."/>
            <person name="Riley R."/>
            <person name="Clum A."/>
            <person name="Nolan M."/>
            <person name="Lipzen A."/>
            <person name="Salamov A."/>
            <person name="Henrissat B."/>
            <person name="Wiebenga A."/>
            <person name="De vries R.P."/>
            <person name="Grigoriev I.V."/>
            <person name="Mortensen U.H."/>
            <person name="Andersen M.R."/>
            <person name="Baker S.E."/>
        </authorList>
    </citation>
    <scope>NUCLEOTIDE SEQUENCE [LARGE SCALE GENOMIC DNA]</scope>
    <source>
        <strain evidence="2 3">CBS 121593</strain>
    </source>
</reference>
<evidence type="ECO:0000313" key="3">
    <source>
        <dbReference type="Proteomes" id="UP000249402"/>
    </source>
</evidence>
<dbReference type="AlphaFoldDB" id="A0A395H3T9"/>
<feature type="region of interest" description="Disordered" evidence="1">
    <location>
        <begin position="1"/>
        <end position="20"/>
    </location>
</feature>
<evidence type="ECO:0000256" key="1">
    <source>
        <dbReference type="SAM" id="MobiDB-lite"/>
    </source>
</evidence>
<gene>
    <name evidence="2" type="ORF">BO80DRAFT_43686</name>
</gene>
<organism evidence="2 3">
    <name type="scientific">Aspergillus ibericus CBS 121593</name>
    <dbReference type="NCBI Taxonomy" id="1448316"/>
    <lineage>
        <taxon>Eukaryota</taxon>
        <taxon>Fungi</taxon>
        <taxon>Dikarya</taxon>
        <taxon>Ascomycota</taxon>
        <taxon>Pezizomycotina</taxon>
        <taxon>Eurotiomycetes</taxon>
        <taxon>Eurotiomycetidae</taxon>
        <taxon>Eurotiales</taxon>
        <taxon>Aspergillaceae</taxon>
        <taxon>Aspergillus</taxon>
        <taxon>Aspergillus subgen. Circumdati</taxon>
    </lineage>
</organism>